<gene>
    <name evidence="2" type="ORF">DFH08DRAFT_1054498</name>
</gene>
<reference evidence="2" key="1">
    <citation type="submission" date="2023-03" db="EMBL/GenBank/DDBJ databases">
        <title>Massive genome expansion in bonnet fungi (Mycena s.s.) driven by repeated elements and novel gene families across ecological guilds.</title>
        <authorList>
            <consortium name="Lawrence Berkeley National Laboratory"/>
            <person name="Harder C.B."/>
            <person name="Miyauchi S."/>
            <person name="Viragh M."/>
            <person name="Kuo A."/>
            <person name="Thoen E."/>
            <person name="Andreopoulos B."/>
            <person name="Lu D."/>
            <person name="Skrede I."/>
            <person name="Drula E."/>
            <person name="Henrissat B."/>
            <person name="Morin E."/>
            <person name="Kohler A."/>
            <person name="Barry K."/>
            <person name="LaButti K."/>
            <person name="Morin E."/>
            <person name="Salamov A."/>
            <person name="Lipzen A."/>
            <person name="Mereny Z."/>
            <person name="Hegedus B."/>
            <person name="Baldrian P."/>
            <person name="Stursova M."/>
            <person name="Weitz H."/>
            <person name="Taylor A."/>
            <person name="Grigoriev I.V."/>
            <person name="Nagy L.G."/>
            <person name="Martin F."/>
            <person name="Kauserud H."/>
        </authorList>
    </citation>
    <scope>NUCLEOTIDE SEQUENCE</scope>
    <source>
        <strain evidence="2">CBHHK002</strain>
    </source>
</reference>
<accession>A0AAD7E9X5</accession>
<evidence type="ECO:0000313" key="2">
    <source>
        <dbReference type="EMBL" id="KAJ7306295.1"/>
    </source>
</evidence>
<evidence type="ECO:0000256" key="1">
    <source>
        <dbReference type="SAM" id="MobiDB-lite"/>
    </source>
</evidence>
<evidence type="ECO:0000313" key="3">
    <source>
        <dbReference type="Proteomes" id="UP001218218"/>
    </source>
</evidence>
<sequence>MVNKKRPFYTARYLSTSITTSYYTSRIERQLFEDMRRGDLLHGNSPQSPKSKLQNDPISRTVHVEEPRVSGRRHSVGPDKIPEQSGINSSKLLHWEFPAGPEQQFRAMCEAWSWGHSSRKITVGLLYELGRKSREELEDEVEPETEPETESVGLEAMVGPVKGMKLTLCVFGVRVAGNHDIEFGIREDPNQNLTPTSNQPINCNPKPFLQNVFVQVPRRTQEF</sequence>
<name>A0AAD7E9X5_9AGAR</name>
<feature type="compositionally biased region" description="Polar residues" evidence="1">
    <location>
        <begin position="44"/>
        <end position="58"/>
    </location>
</feature>
<keyword evidence="3" id="KW-1185">Reference proteome</keyword>
<comment type="caution">
    <text evidence="2">The sequence shown here is derived from an EMBL/GenBank/DDBJ whole genome shotgun (WGS) entry which is preliminary data.</text>
</comment>
<dbReference type="Proteomes" id="UP001218218">
    <property type="component" value="Unassembled WGS sequence"/>
</dbReference>
<organism evidence="2 3">
    <name type="scientific">Mycena albidolilacea</name>
    <dbReference type="NCBI Taxonomy" id="1033008"/>
    <lineage>
        <taxon>Eukaryota</taxon>
        <taxon>Fungi</taxon>
        <taxon>Dikarya</taxon>
        <taxon>Basidiomycota</taxon>
        <taxon>Agaricomycotina</taxon>
        <taxon>Agaricomycetes</taxon>
        <taxon>Agaricomycetidae</taxon>
        <taxon>Agaricales</taxon>
        <taxon>Marasmiineae</taxon>
        <taxon>Mycenaceae</taxon>
        <taxon>Mycena</taxon>
    </lineage>
</organism>
<feature type="region of interest" description="Disordered" evidence="1">
    <location>
        <begin position="39"/>
        <end position="83"/>
    </location>
</feature>
<proteinExistence type="predicted"/>
<protein>
    <submittedName>
        <fullName evidence="2">Uncharacterized protein</fullName>
    </submittedName>
</protein>
<dbReference type="AlphaFoldDB" id="A0AAD7E9X5"/>
<dbReference type="EMBL" id="JARIHO010000093">
    <property type="protein sequence ID" value="KAJ7306295.1"/>
    <property type="molecule type" value="Genomic_DNA"/>
</dbReference>